<reference evidence="4" key="1">
    <citation type="submission" date="2021-02" db="EMBL/GenBank/DDBJ databases">
        <authorList>
            <person name="Nowell W R."/>
        </authorList>
    </citation>
    <scope>NUCLEOTIDE SEQUENCE</scope>
</reference>
<feature type="domain" description="OCIA" evidence="2">
    <location>
        <begin position="16"/>
        <end position="96"/>
    </location>
</feature>
<dbReference type="GO" id="GO:0005768">
    <property type="term" value="C:endosome"/>
    <property type="evidence" value="ECO:0007669"/>
    <property type="project" value="TreeGrafter"/>
</dbReference>
<evidence type="ECO:0000256" key="1">
    <source>
        <dbReference type="SAM" id="MobiDB-lite"/>
    </source>
</evidence>
<comment type="caution">
    <text evidence="4">The sequence shown here is derived from an EMBL/GenBank/DDBJ whole genome shotgun (WGS) entry which is preliminary data.</text>
</comment>
<dbReference type="AlphaFoldDB" id="A0A813N189"/>
<dbReference type="EMBL" id="CAJNOH010000005">
    <property type="protein sequence ID" value="CAF0731336.1"/>
    <property type="molecule type" value="Genomic_DNA"/>
</dbReference>
<evidence type="ECO:0000313" key="5">
    <source>
        <dbReference type="Proteomes" id="UP000663854"/>
    </source>
</evidence>
<evidence type="ECO:0000259" key="2">
    <source>
        <dbReference type="Pfam" id="PF07051"/>
    </source>
</evidence>
<sequence length="170" mass="19149">MSRATDQPSPPTPPTQLDNDEKRILAECERESLIYRSIPLGLTAFFATQYAMSRNLIKPQGRWIKLGASLFTGYLLGKISYAPTCRNKILTQIPNSNLAYAIRGVEARHESVNSDEQQQQQQQQPQSYMSRKSKDPSEAVVFVPDPVEFDTHTLPVGVNQYGDPIYDTTK</sequence>
<dbReference type="InterPro" id="IPR040187">
    <property type="entry name" value="OCAD1/2"/>
</dbReference>
<dbReference type="InterPro" id="IPR009764">
    <property type="entry name" value="OCIA_dom"/>
</dbReference>
<organism evidence="4 5">
    <name type="scientific">Rotaria sordida</name>
    <dbReference type="NCBI Taxonomy" id="392033"/>
    <lineage>
        <taxon>Eukaryota</taxon>
        <taxon>Metazoa</taxon>
        <taxon>Spiralia</taxon>
        <taxon>Gnathifera</taxon>
        <taxon>Rotifera</taxon>
        <taxon>Eurotatoria</taxon>
        <taxon>Bdelloidea</taxon>
        <taxon>Philodinida</taxon>
        <taxon>Philodinidae</taxon>
        <taxon>Rotaria</taxon>
    </lineage>
</organism>
<keyword evidence="6" id="KW-1185">Reference proteome</keyword>
<dbReference type="PANTHER" id="PTHR13336">
    <property type="entry name" value="OVARIAN CARCINOMA IMMUNOREACTIVE ANTIGEN"/>
    <property type="match status" value="1"/>
</dbReference>
<dbReference type="EMBL" id="CAJNOL010000002">
    <property type="protein sequence ID" value="CAF0725754.1"/>
    <property type="molecule type" value="Genomic_DNA"/>
</dbReference>
<name>A0A813N189_9BILA</name>
<feature type="compositionally biased region" description="Low complexity" evidence="1">
    <location>
        <begin position="117"/>
        <end position="126"/>
    </location>
</feature>
<feature type="region of interest" description="Disordered" evidence="1">
    <location>
        <begin position="109"/>
        <end position="142"/>
    </location>
</feature>
<protein>
    <recommendedName>
        <fullName evidence="2">OCIA domain-containing protein</fullName>
    </recommendedName>
</protein>
<dbReference type="Pfam" id="PF07051">
    <property type="entry name" value="OCIA"/>
    <property type="match status" value="1"/>
</dbReference>
<dbReference type="Proteomes" id="UP000663870">
    <property type="component" value="Unassembled WGS sequence"/>
</dbReference>
<proteinExistence type="predicted"/>
<evidence type="ECO:0000313" key="4">
    <source>
        <dbReference type="EMBL" id="CAF0731336.1"/>
    </source>
</evidence>
<evidence type="ECO:0000313" key="6">
    <source>
        <dbReference type="Proteomes" id="UP000663870"/>
    </source>
</evidence>
<dbReference type="PANTHER" id="PTHR13336:SF3">
    <property type="entry name" value="OCIA DOMAIN-CONTAINING PROTEIN 1"/>
    <property type="match status" value="1"/>
</dbReference>
<evidence type="ECO:0000313" key="3">
    <source>
        <dbReference type="EMBL" id="CAF0725754.1"/>
    </source>
</evidence>
<dbReference type="Proteomes" id="UP000663854">
    <property type="component" value="Unassembled WGS sequence"/>
</dbReference>
<accession>A0A813N189</accession>
<gene>
    <name evidence="3" type="ORF">JXQ802_LOCUS111</name>
    <name evidence="4" type="ORF">PYM288_LOCUS967</name>
</gene>